<reference evidence="2" key="2">
    <citation type="journal article" date="2024" name="Plant">
        <title>Genomic evolution and insights into agronomic trait innovations of Sesamum species.</title>
        <authorList>
            <person name="Miao H."/>
            <person name="Wang L."/>
            <person name="Qu L."/>
            <person name="Liu H."/>
            <person name="Sun Y."/>
            <person name="Le M."/>
            <person name="Wang Q."/>
            <person name="Wei S."/>
            <person name="Zheng Y."/>
            <person name="Lin W."/>
            <person name="Duan Y."/>
            <person name="Cao H."/>
            <person name="Xiong S."/>
            <person name="Wang X."/>
            <person name="Wei L."/>
            <person name="Li C."/>
            <person name="Ma Q."/>
            <person name="Ju M."/>
            <person name="Zhao R."/>
            <person name="Li G."/>
            <person name="Mu C."/>
            <person name="Tian Q."/>
            <person name="Mei H."/>
            <person name="Zhang T."/>
            <person name="Gao T."/>
            <person name="Zhang H."/>
        </authorList>
    </citation>
    <scope>NUCLEOTIDE SEQUENCE</scope>
    <source>
        <strain evidence="2">KEN1</strain>
    </source>
</reference>
<reference evidence="2" key="1">
    <citation type="submission" date="2020-06" db="EMBL/GenBank/DDBJ databases">
        <authorList>
            <person name="Li T."/>
            <person name="Hu X."/>
            <person name="Zhang T."/>
            <person name="Song X."/>
            <person name="Zhang H."/>
            <person name="Dai N."/>
            <person name="Sheng W."/>
            <person name="Hou X."/>
            <person name="Wei L."/>
        </authorList>
    </citation>
    <scope>NUCLEOTIDE SEQUENCE</scope>
    <source>
        <strain evidence="2">KEN1</strain>
        <tissue evidence="2">Leaf</tissue>
    </source>
</reference>
<dbReference type="AlphaFoldDB" id="A0AAW2Y0N5"/>
<gene>
    <name evidence="2" type="ORF">Slati_0491200</name>
</gene>
<organism evidence="2">
    <name type="scientific">Sesamum latifolium</name>
    <dbReference type="NCBI Taxonomy" id="2727402"/>
    <lineage>
        <taxon>Eukaryota</taxon>
        <taxon>Viridiplantae</taxon>
        <taxon>Streptophyta</taxon>
        <taxon>Embryophyta</taxon>
        <taxon>Tracheophyta</taxon>
        <taxon>Spermatophyta</taxon>
        <taxon>Magnoliopsida</taxon>
        <taxon>eudicotyledons</taxon>
        <taxon>Gunneridae</taxon>
        <taxon>Pentapetalae</taxon>
        <taxon>asterids</taxon>
        <taxon>lamiids</taxon>
        <taxon>Lamiales</taxon>
        <taxon>Pedaliaceae</taxon>
        <taxon>Sesamum</taxon>
    </lineage>
</organism>
<comment type="caution">
    <text evidence="2">The sequence shown here is derived from an EMBL/GenBank/DDBJ whole genome shotgun (WGS) entry which is preliminary data.</text>
</comment>
<protein>
    <submittedName>
        <fullName evidence="2">Uncharacterized protein</fullName>
    </submittedName>
</protein>
<feature type="region of interest" description="Disordered" evidence="1">
    <location>
        <begin position="94"/>
        <end position="120"/>
    </location>
</feature>
<proteinExistence type="predicted"/>
<dbReference type="EMBL" id="JACGWN010000002">
    <property type="protein sequence ID" value="KAL0458640.1"/>
    <property type="molecule type" value="Genomic_DNA"/>
</dbReference>
<accession>A0AAW2Y0N5</accession>
<evidence type="ECO:0000256" key="1">
    <source>
        <dbReference type="SAM" id="MobiDB-lite"/>
    </source>
</evidence>
<name>A0AAW2Y0N5_9LAMI</name>
<sequence>MRGRTPIGTNFASLFFGYGAHRKDQDGSLSSSGHVVSIQPNLRRTCSEHFSGCCLYISYEAEIFHRRQSGEAKGDQYTAQRCYVECDKEQQQQDGSGLSCKESSRNSTQQDEQKGTIPAPVQPIEELLSIQLVPGEPDKITKIGSQLNPALVGQLTAFLQQNVDDFAWTASNLLGIDPNMVVHSLNIIQPSPQ</sequence>
<evidence type="ECO:0000313" key="2">
    <source>
        <dbReference type="EMBL" id="KAL0458640.1"/>
    </source>
</evidence>